<comment type="caution">
    <text evidence="2">The sequence shown here is derived from an EMBL/GenBank/DDBJ whole genome shotgun (WGS) entry which is preliminary data.</text>
</comment>
<evidence type="ECO:0000313" key="3">
    <source>
        <dbReference type="Proteomes" id="UP000636800"/>
    </source>
</evidence>
<accession>A0A835QM00</accession>
<name>A0A835QM00_VANPL</name>
<dbReference type="EMBL" id="JADCNL010000008">
    <property type="protein sequence ID" value="KAG0470172.1"/>
    <property type="molecule type" value="Genomic_DNA"/>
</dbReference>
<evidence type="ECO:0000256" key="1">
    <source>
        <dbReference type="SAM" id="MobiDB-lite"/>
    </source>
</evidence>
<dbReference type="Proteomes" id="UP000636800">
    <property type="component" value="Unassembled WGS sequence"/>
</dbReference>
<keyword evidence="3" id="KW-1185">Reference proteome</keyword>
<proteinExistence type="predicted"/>
<protein>
    <submittedName>
        <fullName evidence="2">Uncharacterized protein</fullName>
    </submittedName>
</protein>
<evidence type="ECO:0000313" key="2">
    <source>
        <dbReference type="EMBL" id="KAG0470172.1"/>
    </source>
</evidence>
<reference evidence="2 3" key="1">
    <citation type="journal article" date="2020" name="Nat. Food">
        <title>A phased Vanilla planifolia genome enables genetic improvement of flavour and production.</title>
        <authorList>
            <person name="Hasing T."/>
            <person name="Tang H."/>
            <person name="Brym M."/>
            <person name="Khazi F."/>
            <person name="Huang T."/>
            <person name="Chambers A.H."/>
        </authorList>
    </citation>
    <scope>NUCLEOTIDE SEQUENCE [LARGE SCALE GENOMIC DNA]</scope>
    <source>
        <tissue evidence="2">Leaf</tissue>
    </source>
</reference>
<feature type="region of interest" description="Disordered" evidence="1">
    <location>
        <begin position="44"/>
        <end position="74"/>
    </location>
</feature>
<organism evidence="2 3">
    <name type="scientific">Vanilla planifolia</name>
    <name type="common">Vanilla</name>
    <dbReference type="NCBI Taxonomy" id="51239"/>
    <lineage>
        <taxon>Eukaryota</taxon>
        <taxon>Viridiplantae</taxon>
        <taxon>Streptophyta</taxon>
        <taxon>Embryophyta</taxon>
        <taxon>Tracheophyta</taxon>
        <taxon>Spermatophyta</taxon>
        <taxon>Magnoliopsida</taxon>
        <taxon>Liliopsida</taxon>
        <taxon>Asparagales</taxon>
        <taxon>Orchidaceae</taxon>
        <taxon>Vanilloideae</taxon>
        <taxon>Vanilleae</taxon>
        <taxon>Vanilla</taxon>
    </lineage>
</organism>
<sequence length="74" mass="7814">MRVLYLQHNYLTGMPISPATQIPSITSVCLQYNCMLPPVQTACPARADNRGPGRSSSVRGEALNDGSVGGEGHA</sequence>
<dbReference type="AlphaFoldDB" id="A0A835QM00"/>
<gene>
    <name evidence="2" type="ORF">HPP92_016872</name>
</gene>